<keyword evidence="2" id="KW-1185">Reference proteome</keyword>
<dbReference type="EMBL" id="CP011311">
    <property type="protein sequence ID" value="AKE38616.1"/>
    <property type="molecule type" value="Genomic_DNA"/>
</dbReference>
<dbReference type="HOGENOM" id="CLU_134288_0_0_11"/>
<dbReference type="RefSeq" id="WP_035106889.1">
    <property type="nucleotide sequence ID" value="NZ_CP011311.1"/>
</dbReference>
<evidence type="ECO:0000313" key="1">
    <source>
        <dbReference type="EMBL" id="AKE38616.1"/>
    </source>
</evidence>
<dbReference type="STRING" id="161896.UL81_03175"/>
<gene>
    <name evidence="1" type="ORF">UL81_03175</name>
</gene>
<dbReference type="OrthoDB" id="4412961at2"/>
<reference evidence="1 2" key="1">
    <citation type="journal article" date="2015" name="Genome Announc.">
        <title>Complete Genome Sequence of Corynebacterium camporealensis DSM 44610, Isolated from the Milk of a Manchega Sheep with Subclinical Mastitis.</title>
        <authorList>
            <person name="Ruckert C."/>
            <person name="Albersmeier A."/>
            <person name="Winkler A."/>
            <person name="Tauch A."/>
        </authorList>
    </citation>
    <scope>NUCLEOTIDE SEQUENCE [LARGE SCALE GENOMIC DNA]</scope>
    <source>
        <strain evidence="1 2">DSM 44610</strain>
    </source>
</reference>
<organism evidence="1 2">
    <name type="scientific">Corynebacterium camporealensis</name>
    <dbReference type="NCBI Taxonomy" id="161896"/>
    <lineage>
        <taxon>Bacteria</taxon>
        <taxon>Bacillati</taxon>
        <taxon>Actinomycetota</taxon>
        <taxon>Actinomycetes</taxon>
        <taxon>Mycobacteriales</taxon>
        <taxon>Corynebacteriaceae</taxon>
        <taxon>Corynebacterium</taxon>
    </lineage>
</organism>
<dbReference type="AlphaFoldDB" id="A0A0F6T9Y6"/>
<accession>A0A0F6T9Y6</accession>
<dbReference type="PATRIC" id="fig|161896.4.peg.626"/>
<protein>
    <submittedName>
        <fullName evidence="1">Uncharacterized protein</fullName>
    </submittedName>
</protein>
<name>A0A0F6T9Y6_9CORY</name>
<sequence>MYVPIPGFSHLQLYQPADPVRYERVPTEEDLRIRERARALVRIAVEVAAGARPLRQIRRETFDPVIRLHLMAWSRGHGTSLRSVPCELRSLHARGGGEFFGSAQIGRHSHAFTGTFGKDRLTSFRLM</sequence>
<proteinExistence type="predicted"/>
<dbReference type="KEGG" id="ccj:UL81_03175"/>
<evidence type="ECO:0000313" key="2">
    <source>
        <dbReference type="Proteomes" id="UP000033566"/>
    </source>
</evidence>
<dbReference type="Proteomes" id="UP000033566">
    <property type="component" value="Chromosome"/>
</dbReference>